<dbReference type="AlphaFoldDB" id="A0A0M4PJY6"/>
<dbReference type="OrthoDB" id="9801056at2"/>
<evidence type="ECO:0000313" key="5">
    <source>
        <dbReference type="Proteomes" id="UP000058020"/>
    </source>
</evidence>
<protein>
    <recommendedName>
        <fullName evidence="3">NAD-dependent epimerase/dehydratase domain-containing protein</fullName>
    </recommendedName>
</protein>
<dbReference type="SUPFAM" id="SSF51735">
    <property type="entry name" value="NAD(P)-binding Rossmann-fold domains"/>
    <property type="match status" value="1"/>
</dbReference>
<comment type="similarity">
    <text evidence="2">Belongs to the NAD(P)-dependent epimerase/dehydratase family.</text>
</comment>
<sequence>MSSKKILITGATGFIGQQLLSYLNFSKQFDSGDISSIKIISRNIHPIHETVVCDLQCENIPNDIMNDVDTVFHLAGYAHDFREPSKSKNLYHTLNVGATLRLAELAVKSGVKHFVFISSVKAGGKLFTNKCANEIDQGMADNIYGQTKREAEIKLLNIGRNSNMHVSIIRPSLVYGPNAKGNLRLMLSLINKGLFPPIPDTQNRKSMIHVNDLVRAIMLVAKDERANGEIFIVTDGKPYSSRDIYKAMCIIAGKSIPKWNVPKFIIGIAAKINPKIKYKLDKLFADECYSSEKIEALGFKAKRTLKDMNKTSF</sequence>
<organism evidence="4 5">
    <name type="scientific">Candidatus Thioglobus autotrophicus</name>
    <dbReference type="NCBI Taxonomy" id="1705394"/>
    <lineage>
        <taxon>Bacteria</taxon>
        <taxon>Pseudomonadati</taxon>
        <taxon>Pseudomonadota</taxon>
        <taxon>Gammaproteobacteria</taxon>
        <taxon>Candidatus Pseudothioglobaceae</taxon>
        <taxon>Candidatus Thioglobus</taxon>
    </lineage>
</organism>
<dbReference type="Pfam" id="PF01370">
    <property type="entry name" value="Epimerase"/>
    <property type="match status" value="1"/>
</dbReference>
<evidence type="ECO:0000256" key="1">
    <source>
        <dbReference type="ARBA" id="ARBA00005125"/>
    </source>
</evidence>
<keyword evidence="5" id="KW-1185">Reference proteome</keyword>
<dbReference type="KEGG" id="tho:SP60_02030"/>
<accession>A0A0M4PJY6</accession>
<dbReference type="RefSeq" id="WP_053951055.1">
    <property type="nucleotide sequence ID" value="NZ_CP010552.1"/>
</dbReference>
<name>A0A0M4PJY6_9GAMM</name>
<feature type="domain" description="NAD-dependent epimerase/dehydratase" evidence="3">
    <location>
        <begin position="6"/>
        <end position="231"/>
    </location>
</feature>
<dbReference type="PANTHER" id="PTHR43000">
    <property type="entry name" value="DTDP-D-GLUCOSE 4,6-DEHYDRATASE-RELATED"/>
    <property type="match status" value="1"/>
</dbReference>
<dbReference type="EMBL" id="CP010552">
    <property type="protein sequence ID" value="ALE52124.1"/>
    <property type="molecule type" value="Genomic_DNA"/>
</dbReference>
<dbReference type="InterPro" id="IPR036291">
    <property type="entry name" value="NAD(P)-bd_dom_sf"/>
</dbReference>
<proteinExistence type="inferred from homology"/>
<gene>
    <name evidence="4" type="ORF">SP60_02030</name>
</gene>
<dbReference type="STRING" id="1705394.SP60_02030"/>
<evidence type="ECO:0000313" key="4">
    <source>
        <dbReference type="EMBL" id="ALE52124.1"/>
    </source>
</evidence>
<dbReference type="Proteomes" id="UP000058020">
    <property type="component" value="Chromosome"/>
</dbReference>
<evidence type="ECO:0000256" key="2">
    <source>
        <dbReference type="ARBA" id="ARBA00007637"/>
    </source>
</evidence>
<dbReference type="InterPro" id="IPR001509">
    <property type="entry name" value="Epimerase_deHydtase"/>
</dbReference>
<reference evidence="4 5" key="1">
    <citation type="journal article" date="2015" name="Genome Announc.">
        <title>Genome Sequence of 'Candidatus Thioglobus autotrophica' Strain EF1, a Chemoautotroph from the SUP05 Clade of Marine Gammaproteobacteria.</title>
        <authorList>
            <person name="Shah V."/>
            <person name="Morris R.M."/>
        </authorList>
    </citation>
    <scope>NUCLEOTIDE SEQUENCE [LARGE SCALE GENOMIC DNA]</scope>
    <source>
        <strain evidence="4 5">EF1</strain>
    </source>
</reference>
<comment type="pathway">
    <text evidence="1">Bacterial outer membrane biogenesis; LPS O-antigen biosynthesis.</text>
</comment>
<evidence type="ECO:0000259" key="3">
    <source>
        <dbReference type="Pfam" id="PF01370"/>
    </source>
</evidence>
<dbReference type="Gene3D" id="3.40.50.720">
    <property type="entry name" value="NAD(P)-binding Rossmann-like Domain"/>
    <property type="match status" value="1"/>
</dbReference>